<accession>A0A645CU26</accession>
<protein>
    <submittedName>
        <fullName evidence="1">Uncharacterized protein</fullName>
    </submittedName>
</protein>
<comment type="caution">
    <text evidence="1">The sequence shown here is derived from an EMBL/GenBank/DDBJ whole genome shotgun (WGS) entry which is preliminary data.</text>
</comment>
<evidence type="ECO:0000313" key="1">
    <source>
        <dbReference type="EMBL" id="MPM80620.1"/>
    </source>
</evidence>
<name>A0A645CU26_9ZZZZ</name>
<dbReference type="AlphaFoldDB" id="A0A645CU26"/>
<organism evidence="1">
    <name type="scientific">bioreactor metagenome</name>
    <dbReference type="NCBI Taxonomy" id="1076179"/>
    <lineage>
        <taxon>unclassified sequences</taxon>
        <taxon>metagenomes</taxon>
        <taxon>ecological metagenomes</taxon>
    </lineage>
</organism>
<reference evidence="1" key="1">
    <citation type="submission" date="2019-08" db="EMBL/GenBank/DDBJ databases">
        <authorList>
            <person name="Kucharzyk K."/>
            <person name="Murdoch R.W."/>
            <person name="Higgins S."/>
            <person name="Loffler F."/>
        </authorList>
    </citation>
    <scope>NUCLEOTIDE SEQUENCE</scope>
</reference>
<dbReference type="EMBL" id="VSSQ01030193">
    <property type="protein sequence ID" value="MPM80620.1"/>
    <property type="molecule type" value="Genomic_DNA"/>
</dbReference>
<gene>
    <name evidence="1" type="ORF">SDC9_127670</name>
</gene>
<sequence length="87" mass="10222">MHTDVTSLDAPDDVIFITFIVELHHLLVKIKSRLRVVVHVEIDLVAYRSGNIHLYFFIEIEHGIRAHPFRQGRIIQFVGFYSENQFC</sequence>
<proteinExistence type="predicted"/>